<evidence type="ECO:0000256" key="4">
    <source>
        <dbReference type="ARBA" id="ARBA00035699"/>
    </source>
</evidence>
<accession>A0ABV4XA24</accession>
<dbReference type="NCBIfam" id="TIGR02641">
    <property type="entry name" value="gvpC_cyan_rpt"/>
    <property type="match status" value="1"/>
</dbReference>
<comment type="similarity">
    <text evidence="3">Belongs to the gas vesicle GvpC family.</text>
</comment>
<keyword evidence="1" id="KW-0304">Gas vesicle</keyword>
<evidence type="ECO:0000256" key="2">
    <source>
        <dbReference type="ARBA" id="ARBA00035108"/>
    </source>
</evidence>
<reference evidence="5 6" key="1">
    <citation type="submission" date="2024-09" db="EMBL/GenBank/DDBJ databases">
        <title>Floridaenema gen nov. (Aerosakkonemataceae, Aerosakkonematales ord. nov., Cyanobacteria) from benthic tropical and subtropical fresh waters, with the description of four new species.</title>
        <authorList>
            <person name="Moretto J.A."/>
            <person name="Berthold D.E."/>
            <person name="Lefler F.W."/>
            <person name="Huang I.-S."/>
            <person name="Laughinghouse H. IV."/>
        </authorList>
    </citation>
    <scope>NUCLEOTIDE SEQUENCE [LARGE SCALE GENOMIC DNA]</scope>
    <source>
        <strain evidence="5 6">BLCC-F46</strain>
    </source>
</reference>
<dbReference type="Proteomes" id="UP001576774">
    <property type="component" value="Unassembled WGS sequence"/>
</dbReference>
<comment type="caution">
    <text evidence="5">The sequence shown here is derived from an EMBL/GenBank/DDBJ whole genome shotgun (WGS) entry which is preliminary data.</text>
</comment>
<dbReference type="Pfam" id="PF01304">
    <property type="entry name" value="Gas_vesicle_C"/>
    <property type="match status" value="1"/>
</dbReference>
<name>A0ABV4XA24_9CYAN</name>
<evidence type="ECO:0000313" key="5">
    <source>
        <dbReference type="EMBL" id="MFB2879252.1"/>
    </source>
</evidence>
<dbReference type="InterPro" id="IPR002003">
    <property type="entry name" value="Gas-vesicle_GvpC"/>
</dbReference>
<keyword evidence="6" id="KW-1185">Reference proteome</keyword>
<gene>
    <name evidence="5" type="primary">gvpC</name>
    <name evidence="5" type="ORF">ACE1CC_20550</name>
</gene>
<organism evidence="5 6">
    <name type="scientific">Floridaenema aerugineum BLCC-F46</name>
    <dbReference type="NCBI Taxonomy" id="3153654"/>
    <lineage>
        <taxon>Bacteria</taxon>
        <taxon>Bacillati</taxon>
        <taxon>Cyanobacteriota</taxon>
        <taxon>Cyanophyceae</taxon>
        <taxon>Oscillatoriophycideae</taxon>
        <taxon>Aerosakkonematales</taxon>
        <taxon>Aerosakkonemataceae</taxon>
        <taxon>Floridanema</taxon>
        <taxon>Floridanema aerugineum</taxon>
    </lineage>
</organism>
<dbReference type="RefSeq" id="WP_413272299.1">
    <property type="nucleotide sequence ID" value="NZ_JBHFNQ010000160.1"/>
</dbReference>
<proteinExistence type="inferred from homology"/>
<protein>
    <recommendedName>
        <fullName evidence="4">Gas vesicle protein C</fullName>
    </recommendedName>
</protein>
<evidence type="ECO:0000256" key="1">
    <source>
        <dbReference type="ARBA" id="ARBA00022987"/>
    </source>
</evidence>
<dbReference type="PROSITE" id="PS00235">
    <property type="entry name" value="GAS_VESICLE_C"/>
    <property type="match status" value="1"/>
</dbReference>
<evidence type="ECO:0000313" key="6">
    <source>
        <dbReference type="Proteomes" id="UP001576774"/>
    </source>
</evidence>
<sequence>MFKFHQNLQQENRDFLTATHEQRMTNAQEQNQRLRQFRRDLFISIFGTPSSSPSAK</sequence>
<dbReference type="InterPro" id="IPR018185">
    <property type="entry name" value="Gas_vesicle_C_repeat"/>
</dbReference>
<comment type="subcellular location">
    <subcellularLocation>
        <location evidence="2">Gas vesicle</location>
    </subcellularLocation>
</comment>
<evidence type="ECO:0000256" key="3">
    <source>
        <dbReference type="ARBA" id="ARBA00035635"/>
    </source>
</evidence>
<dbReference type="EMBL" id="JBHFNQ010000160">
    <property type="protein sequence ID" value="MFB2879252.1"/>
    <property type="molecule type" value="Genomic_DNA"/>
</dbReference>